<feature type="region of interest" description="Disordered" evidence="2">
    <location>
        <begin position="118"/>
        <end position="147"/>
    </location>
</feature>
<dbReference type="Proteomes" id="UP000271889">
    <property type="component" value="Unassembled WGS sequence"/>
</dbReference>
<dbReference type="PANTHER" id="PTHR24637:SF194">
    <property type="entry name" value="CUTICLE COLLAGEN 10-RELATED"/>
    <property type="match status" value="1"/>
</dbReference>
<dbReference type="OrthoDB" id="5875171at2759"/>
<dbReference type="InterPro" id="IPR002486">
    <property type="entry name" value="Col_cuticle_N"/>
</dbReference>
<dbReference type="Pfam" id="PF01484">
    <property type="entry name" value="Col_cuticle_N"/>
    <property type="match status" value="1"/>
</dbReference>
<dbReference type="EMBL" id="UYRV01001936">
    <property type="protein sequence ID" value="VDK47807.1"/>
    <property type="molecule type" value="Genomic_DNA"/>
</dbReference>
<evidence type="ECO:0000313" key="5">
    <source>
        <dbReference type="Proteomes" id="UP000271889"/>
    </source>
</evidence>
<accession>A0A3P6QPB2</accession>
<organism evidence="4 5">
    <name type="scientific">Cylicostephanus goldi</name>
    <name type="common">Nematode worm</name>
    <dbReference type="NCBI Taxonomy" id="71465"/>
    <lineage>
        <taxon>Eukaryota</taxon>
        <taxon>Metazoa</taxon>
        <taxon>Ecdysozoa</taxon>
        <taxon>Nematoda</taxon>
        <taxon>Chromadorea</taxon>
        <taxon>Rhabditida</taxon>
        <taxon>Rhabditina</taxon>
        <taxon>Rhabditomorpha</taxon>
        <taxon>Strongyloidea</taxon>
        <taxon>Strongylidae</taxon>
        <taxon>Cylicostephanus</taxon>
    </lineage>
</organism>
<dbReference type="PANTHER" id="PTHR24637">
    <property type="entry name" value="COLLAGEN"/>
    <property type="match status" value="1"/>
</dbReference>
<feature type="domain" description="Nematode cuticle collagen N-terminal" evidence="3">
    <location>
        <begin position="8"/>
        <end position="73"/>
    </location>
</feature>
<evidence type="ECO:0000256" key="2">
    <source>
        <dbReference type="SAM" id="MobiDB-lite"/>
    </source>
</evidence>
<evidence type="ECO:0000313" key="4">
    <source>
        <dbReference type="EMBL" id="VDK47807.1"/>
    </source>
</evidence>
<keyword evidence="1" id="KW-0677">Repeat</keyword>
<protein>
    <recommendedName>
        <fullName evidence="3">Nematode cuticle collagen N-terminal domain-containing protein</fullName>
    </recommendedName>
</protein>
<dbReference type="GO" id="GO:0042302">
    <property type="term" value="F:structural constituent of cuticle"/>
    <property type="evidence" value="ECO:0007669"/>
    <property type="project" value="InterPro"/>
</dbReference>
<proteinExistence type="predicted"/>
<keyword evidence="5" id="KW-1185">Reference proteome</keyword>
<feature type="non-terminal residue" evidence="4">
    <location>
        <position position="152"/>
    </location>
</feature>
<reference evidence="4 5" key="1">
    <citation type="submission" date="2018-11" db="EMBL/GenBank/DDBJ databases">
        <authorList>
            <consortium name="Pathogen Informatics"/>
        </authorList>
    </citation>
    <scope>NUCLEOTIDE SEQUENCE [LARGE SCALE GENOMIC DNA]</scope>
</reference>
<feature type="compositionally biased region" description="Pro residues" evidence="2">
    <location>
        <begin position="118"/>
        <end position="139"/>
    </location>
</feature>
<dbReference type="AlphaFoldDB" id="A0A3P6QPB2"/>
<evidence type="ECO:0000259" key="3">
    <source>
        <dbReference type="SMART" id="SM01088"/>
    </source>
</evidence>
<name>A0A3P6QPB2_CYLGO</name>
<dbReference type="SMART" id="SM01088">
    <property type="entry name" value="Col_cuticle_N"/>
    <property type="match status" value="1"/>
</dbReference>
<gene>
    <name evidence="4" type="ORF">CGOC_LOCUS1121</name>
</gene>
<dbReference type="Gene3D" id="1.20.5.320">
    <property type="entry name" value="6-Phosphogluconate Dehydrogenase, domain 3"/>
    <property type="match status" value="1"/>
</dbReference>
<evidence type="ECO:0000256" key="1">
    <source>
        <dbReference type="ARBA" id="ARBA00022737"/>
    </source>
</evidence>
<sequence length="152" mass="16227">MLLEMQIVGVTSLGSLLAVVACVTILPTLYSEINELHGQVRSTAKLVFLCFFSKVIEAVAAFRTDTNLAWSEIMDVRLLVSSSSKPEENPFDSIFRQTRQSGLPPWCKCVPDPIVCPPGLPGPPGPPGQQGTPGPPGPPGEDDATVYAPIHC</sequence>